<organism evidence="10 11">
    <name type="scientific">Rothia terrae</name>
    <dbReference type="NCBI Taxonomy" id="396015"/>
    <lineage>
        <taxon>Bacteria</taxon>
        <taxon>Bacillati</taxon>
        <taxon>Actinomycetota</taxon>
        <taxon>Actinomycetes</taxon>
        <taxon>Micrococcales</taxon>
        <taxon>Micrococcaceae</taxon>
        <taxon>Rothia</taxon>
    </lineage>
</organism>
<dbReference type="PANTHER" id="PTHR43731">
    <property type="entry name" value="RHOMBOID PROTEASE"/>
    <property type="match status" value="1"/>
</dbReference>
<comment type="similarity">
    <text evidence="2">Belongs to the peptidase S54 family.</text>
</comment>
<keyword evidence="5 8" id="KW-1133">Transmembrane helix</keyword>
<evidence type="ECO:0000256" key="2">
    <source>
        <dbReference type="ARBA" id="ARBA00009045"/>
    </source>
</evidence>
<dbReference type="PANTHER" id="PTHR43731:SF14">
    <property type="entry name" value="PRESENILIN-ASSOCIATED RHOMBOID-LIKE PROTEIN, MITOCHONDRIAL"/>
    <property type="match status" value="1"/>
</dbReference>
<feature type="transmembrane region" description="Helical" evidence="8">
    <location>
        <begin position="97"/>
        <end position="122"/>
    </location>
</feature>
<dbReference type="InterPro" id="IPR035952">
    <property type="entry name" value="Rhomboid-like_sf"/>
</dbReference>
<feature type="transmembrane region" description="Helical" evidence="8">
    <location>
        <begin position="258"/>
        <end position="275"/>
    </location>
</feature>
<feature type="transmembrane region" description="Helical" evidence="8">
    <location>
        <begin position="142"/>
        <end position="171"/>
    </location>
</feature>
<dbReference type="Proteomes" id="UP000516404">
    <property type="component" value="Chromosome"/>
</dbReference>
<feature type="transmembrane region" description="Helical" evidence="8">
    <location>
        <begin position="206"/>
        <end position="223"/>
    </location>
</feature>
<feature type="transmembrane region" description="Helical" evidence="8">
    <location>
        <begin position="183"/>
        <end position="200"/>
    </location>
</feature>
<dbReference type="SUPFAM" id="SSF144091">
    <property type="entry name" value="Rhomboid-like"/>
    <property type="match status" value="1"/>
</dbReference>
<keyword evidence="11" id="KW-1185">Reference proteome</keyword>
<dbReference type="GeneID" id="96622652"/>
<dbReference type="GO" id="GO:0006508">
    <property type="term" value="P:proteolysis"/>
    <property type="evidence" value="ECO:0007669"/>
    <property type="project" value="UniProtKB-KW"/>
</dbReference>
<proteinExistence type="inferred from homology"/>
<dbReference type="RefSeq" id="WP_190724605.1">
    <property type="nucleotide sequence ID" value="NZ_CP061539.1"/>
</dbReference>
<keyword evidence="6 8" id="KW-0472">Membrane</keyword>
<dbReference type="InterPro" id="IPR022764">
    <property type="entry name" value="Peptidase_S54_rhomboid_dom"/>
</dbReference>
<feature type="region of interest" description="Disordered" evidence="7">
    <location>
        <begin position="1"/>
        <end position="30"/>
    </location>
</feature>
<keyword evidence="3 8" id="KW-0812">Transmembrane</keyword>
<evidence type="ECO:0000256" key="8">
    <source>
        <dbReference type="SAM" id="Phobius"/>
    </source>
</evidence>
<dbReference type="GO" id="GO:0016020">
    <property type="term" value="C:membrane"/>
    <property type="evidence" value="ECO:0007669"/>
    <property type="project" value="UniProtKB-SubCell"/>
</dbReference>
<dbReference type="EMBL" id="CP061539">
    <property type="protein sequence ID" value="QNV37786.1"/>
    <property type="molecule type" value="Genomic_DNA"/>
</dbReference>
<evidence type="ECO:0000313" key="10">
    <source>
        <dbReference type="EMBL" id="QNV37786.1"/>
    </source>
</evidence>
<dbReference type="InterPro" id="IPR050925">
    <property type="entry name" value="Rhomboid_protease_S54"/>
</dbReference>
<evidence type="ECO:0000259" key="9">
    <source>
        <dbReference type="Pfam" id="PF01694"/>
    </source>
</evidence>
<reference evidence="10 11" key="1">
    <citation type="submission" date="2020-09" db="EMBL/GenBank/DDBJ databases">
        <title>Investigation of environmental microbes.</title>
        <authorList>
            <person name="Ou Y."/>
            <person name="Kang Q."/>
        </authorList>
    </citation>
    <scope>NUCLEOTIDE SEQUENCE [LARGE SCALE GENOMIC DNA]</scope>
    <source>
        <strain evidence="10 11">KJZ-14</strain>
    </source>
</reference>
<accession>A0A7H2BDP0</accession>
<evidence type="ECO:0000256" key="5">
    <source>
        <dbReference type="ARBA" id="ARBA00022989"/>
    </source>
</evidence>
<evidence type="ECO:0000256" key="6">
    <source>
        <dbReference type="ARBA" id="ARBA00023136"/>
    </source>
</evidence>
<keyword evidence="10" id="KW-0645">Protease</keyword>
<keyword evidence="4" id="KW-0378">Hydrolase</keyword>
<comment type="subcellular location">
    <subcellularLocation>
        <location evidence="1">Membrane</location>
        <topology evidence="1">Multi-pass membrane protein</topology>
    </subcellularLocation>
</comment>
<feature type="transmembrane region" description="Helical" evidence="8">
    <location>
        <begin position="235"/>
        <end position="252"/>
    </location>
</feature>
<sequence>MSTPYPSPRDDKNSFGQDASARPQPARYGSYEQPQQFPVCARHPENVSYARCGRCNRPACGQCQIPLEVGMICADCYRTATGKDYRREQKKARGGAWANYPVTIVLIALTVAIYALQIILPGQAVINALAYNSMYVSYTGEWWRMLTAGFVHSQSNIAHVGMNMFTLWMFGQALEPIMGKWKYLITYLLSIIGGSVAVMLLAPGTWVVGASGGIFGLFAAYFVVNKLHGGETRSIVSLIAVNFAFGLFVSGISWEGHLGGLIAGAIVAYLLQMTSKDARRQ</sequence>
<dbReference type="GO" id="GO:0004252">
    <property type="term" value="F:serine-type endopeptidase activity"/>
    <property type="evidence" value="ECO:0007669"/>
    <property type="project" value="InterPro"/>
</dbReference>
<evidence type="ECO:0000313" key="11">
    <source>
        <dbReference type="Proteomes" id="UP000516404"/>
    </source>
</evidence>
<gene>
    <name evidence="10" type="ORF">IDM49_00250</name>
</gene>
<dbReference type="Pfam" id="PF01694">
    <property type="entry name" value="Rhomboid"/>
    <property type="match status" value="1"/>
</dbReference>
<evidence type="ECO:0000256" key="7">
    <source>
        <dbReference type="SAM" id="MobiDB-lite"/>
    </source>
</evidence>
<protein>
    <submittedName>
        <fullName evidence="10">Rhomboid family intramembrane serine protease</fullName>
    </submittedName>
</protein>
<dbReference type="KEGG" id="rter:IDM49_00250"/>
<evidence type="ECO:0000256" key="3">
    <source>
        <dbReference type="ARBA" id="ARBA00022692"/>
    </source>
</evidence>
<dbReference type="Gene3D" id="1.20.1540.10">
    <property type="entry name" value="Rhomboid-like"/>
    <property type="match status" value="1"/>
</dbReference>
<evidence type="ECO:0000256" key="4">
    <source>
        <dbReference type="ARBA" id="ARBA00022801"/>
    </source>
</evidence>
<dbReference type="AlphaFoldDB" id="A0A7H2BDP0"/>
<evidence type="ECO:0000256" key="1">
    <source>
        <dbReference type="ARBA" id="ARBA00004141"/>
    </source>
</evidence>
<name>A0A7H2BDP0_9MICC</name>
<feature type="domain" description="Peptidase S54 rhomboid" evidence="9">
    <location>
        <begin position="140"/>
        <end position="271"/>
    </location>
</feature>